<sequence length="428" mass="49172">MHAGVFLNDAILLEKAGLIAMQLNITDEIFKKSNGWLSRFKVRHGIHQIKLHGEADSAPLDALPEMRATLQELLSTYAPKDIFNADETGLFWRILPNKTLSIAPLTIATISNCWKKTQIITTDTSMSINIDKQEDQLQQLDLALNTLKPLINYEIIESQDYIDIPTENTAIHHMLSLEEIINTVSQPENSITENSDDELTPPYLLKIDLQFFVNLPMNLMKLSYYRELTLFFSETVDVVPKRMPEYYYYRTMWWEKGDFNPKANWEEATEDSVTSDPYWPCEKLQDRGLNVVHFWHDESFENDDNSSNDLSDKDDNSSSNALSDENIPVENLISVHEGKLIIMLDLYRKGVVKTSPFNRRSFEWSIRSDTPSTTMTTSLYVLSSPGSIISDEFIKAEKHRHYMDYLIGPGVSEWHLNEDSTRVNGSIT</sequence>
<dbReference type="GO" id="GO:0003677">
    <property type="term" value="F:DNA binding"/>
    <property type="evidence" value="ECO:0007669"/>
    <property type="project" value="UniProtKB-KW"/>
</dbReference>
<dbReference type="PANTHER" id="PTHR19303">
    <property type="entry name" value="TRANSPOSON"/>
    <property type="match status" value="1"/>
</dbReference>
<dbReference type="InterPro" id="IPR009057">
    <property type="entry name" value="Homeodomain-like_sf"/>
</dbReference>
<evidence type="ECO:0000259" key="3">
    <source>
        <dbReference type="PROSITE" id="PS51253"/>
    </source>
</evidence>
<dbReference type="AlphaFoldDB" id="A0A9N8VDP1"/>
<dbReference type="InterPro" id="IPR006600">
    <property type="entry name" value="HTH_CenpB_DNA-bd_dom"/>
</dbReference>
<protein>
    <submittedName>
        <fullName evidence="4">966_t:CDS:1</fullName>
    </submittedName>
</protein>
<organism evidence="4 5">
    <name type="scientific">Acaulospora morrowiae</name>
    <dbReference type="NCBI Taxonomy" id="94023"/>
    <lineage>
        <taxon>Eukaryota</taxon>
        <taxon>Fungi</taxon>
        <taxon>Fungi incertae sedis</taxon>
        <taxon>Mucoromycota</taxon>
        <taxon>Glomeromycotina</taxon>
        <taxon>Glomeromycetes</taxon>
        <taxon>Diversisporales</taxon>
        <taxon>Acaulosporaceae</taxon>
        <taxon>Acaulospora</taxon>
    </lineage>
</organism>
<reference evidence="4" key="1">
    <citation type="submission" date="2021-06" db="EMBL/GenBank/DDBJ databases">
        <authorList>
            <person name="Kallberg Y."/>
            <person name="Tangrot J."/>
            <person name="Rosling A."/>
        </authorList>
    </citation>
    <scope>NUCLEOTIDE SEQUENCE</scope>
    <source>
        <strain evidence="4">CL551</strain>
    </source>
</reference>
<evidence type="ECO:0000256" key="1">
    <source>
        <dbReference type="ARBA" id="ARBA00023125"/>
    </source>
</evidence>
<feature type="domain" description="HTH CENPB-type" evidence="3">
    <location>
        <begin position="1"/>
        <end position="50"/>
    </location>
</feature>
<name>A0A9N8VDP1_9GLOM</name>
<dbReference type="EMBL" id="CAJVPV010000268">
    <property type="protein sequence ID" value="CAG8449423.1"/>
    <property type="molecule type" value="Genomic_DNA"/>
</dbReference>
<evidence type="ECO:0000256" key="2">
    <source>
        <dbReference type="SAM" id="MobiDB-lite"/>
    </source>
</evidence>
<gene>
    <name evidence="4" type="ORF">AMORRO_LOCUS824</name>
</gene>
<dbReference type="Proteomes" id="UP000789342">
    <property type="component" value="Unassembled WGS sequence"/>
</dbReference>
<dbReference type="OrthoDB" id="2447222at2759"/>
<dbReference type="PANTHER" id="PTHR19303:SF73">
    <property type="entry name" value="PROTEIN PDC2"/>
    <property type="match status" value="1"/>
</dbReference>
<comment type="caution">
    <text evidence="4">The sequence shown here is derived from an EMBL/GenBank/DDBJ whole genome shotgun (WGS) entry which is preliminary data.</text>
</comment>
<dbReference type="Gene3D" id="1.10.10.60">
    <property type="entry name" value="Homeodomain-like"/>
    <property type="match status" value="1"/>
</dbReference>
<evidence type="ECO:0000313" key="5">
    <source>
        <dbReference type="Proteomes" id="UP000789342"/>
    </source>
</evidence>
<accession>A0A9N8VDP1</accession>
<proteinExistence type="predicted"/>
<dbReference type="PROSITE" id="PS51253">
    <property type="entry name" value="HTH_CENPB"/>
    <property type="match status" value="1"/>
</dbReference>
<dbReference type="InterPro" id="IPR050863">
    <property type="entry name" value="CenT-Element_Derived"/>
</dbReference>
<keyword evidence="5" id="KW-1185">Reference proteome</keyword>
<feature type="region of interest" description="Disordered" evidence="2">
    <location>
        <begin position="302"/>
        <end position="323"/>
    </location>
</feature>
<evidence type="ECO:0000313" key="4">
    <source>
        <dbReference type="EMBL" id="CAG8449423.1"/>
    </source>
</evidence>
<dbReference type="SUPFAM" id="SSF46689">
    <property type="entry name" value="Homeodomain-like"/>
    <property type="match status" value="1"/>
</dbReference>
<dbReference type="Pfam" id="PF03221">
    <property type="entry name" value="HTH_Tnp_Tc5"/>
    <property type="match status" value="1"/>
</dbReference>
<dbReference type="GO" id="GO:0005634">
    <property type="term" value="C:nucleus"/>
    <property type="evidence" value="ECO:0007669"/>
    <property type="project" value="TreeGrafter"/>
</dbReference>
<keyword evidence="1" id="KW-0238">DNA-binding</keyword>